<keyword evidence="2" id="KW-0813">Transport</keyword>
<dbReference type="CDD" id="cd01134">
    <property type="entry name" value="V_A-ATPase_A"/>
    <property type="match status" value="1"/>
</dbReference>
<dbReference type="InterPro" id="IPR000194">
    <property type="entry name" value="ATPase_F1/V1/A1_a/bsu_nucl-bd"/>
</dbReference>
<reference evidence="11" key="1">
    <citation type="submission" date="2019-08" db="EMBL/GenBank/DDBJ databases">
        <authorList>
            <person name="Kucharzyk K."/>
            <person name="Murdoch R.W."/>
            <person name="Higgins S."/>
            <person name="Loffler F."/>
        </authorList>
    </citation>
    <scope>NUCLEOTIDE SEQUENCE</scope>
</reference>
<dbReference type="Gene3D" id="1.10.1140.10">
    <property type="entry name" value="Bovine Mitochondrial F1-atpase, Atp Synthase Beta Chain, Chain D, domain 3"/>
    <property type="match status" value="1"/>
</dbReference>
<keyword evidence="3" id="KW-0547">Nucleotide-binding</keyword>
<gene>
    <name evidence="11" type="primary">atpA_5</name>
    <name evidence="11" type="ORF">SDC9_12073</name>
</gene>
<dbReference type="InterPro" id="IPR027417">
    <property type="entry name" value="P-loop_NTPase"/>
</dbReference>
<evidence type="ECO:0000256" key="6">
    <source>
        <dbReference type="ARBA" id="ARBA00023065"/>
    </source>
</evidence>
<feature type="domain" description="ATPsynthase alpha/beta subunit barrel-sandwich" evidence="9">
    <location>
        <begin position="113"/>
        <end position="200"/>
    </location>
</feature>
<evidence type="ECO:0000256" key="2">
    <source>
        <dbReference type="ARBA" id="ARBA00022448"/>
    </source>
</evidence>
<keyword evidence="6" id="KW-0406">Ion transport</keyword>
<evidence type="ECO:0000259" key="8">
    <source>
        <dbReference type="Pfam" id="PF02874"/>
    </source>
</evidence>
<dbReference type="Gene3D" id="2.40.50.100">
    <property type="match status" value="1"/>
</dbReference>
<dbReference type="Pfam" id="PF16886">
    <property type="entry name" value="ATP-synt_ab_Xtn"/>
    <property type="match status" value="1"/>
</dbReference>
<dbReference type="Pfam" id="PF02874">
    <property type="entry name" value="ATP-synt_ab_N"/>
    <property type="match status" value="1"/>
</dbReference>
<evidence type="ECO:0000259" key="10">
    <source>
        <dbReference type="Pfam" id="PF22919"/>
    </source>
</evidence>
<dbReference type="PROSITE" id="PS00152">
    <property type="entry name" value="ATPASE_ALPHA_BETA"/>
    <property type="match status" value="1"/>
</dbReference>
<dbReference type="Gene3D" id="3.40.50.300">
    <property type="entry name" value="P-loop containing nucleotide triphosphate hydrolases"/>
    <property type="match status" value="1"/>
</dbReference>
<organism evidence="11">
    <name type="scientific">bioreactor metagenome</name>
    <dbReference type="NCBI Taxonomy" id="1076179"/>
    <lineage>
        <taxon>unclassified sequences</taxon>
        <taxon>metagenomes</taxon>
        <taxon>ecological metagenomes</taxon>
    </lineage>
</organism>
<evidence type="ECO:0000256" key="1">
    <source>
        <dbReference type="ARBA" id="ARBA00008936"/>
    </source>
</evidence>
<dbReference type="PANTHER" id="PTHR43607">
    <property type="entry name" value="V-TYPE PROTON ATPASE CATALYTIC SUBUNIT A"/>
    <property type="match status" value="1"/>
</dbReference>
<feature type="domain" description="ATPase F1/V1/A1 complex alpha/beta subunit nucleotide-binding" evidence="7">
    <location>
        <begin position="221"/>
        <end position="440"/>
    </location>
</feature>
<evidence type="ECO:0000259" key="9">
    <source>
        <dbReference type="Pfam" id="PF16886"/>
    </source>
</evidence>
<dbReference type="SUPFAM" id="SSF52540">
    <property type="entry name" value="P-loop containing nucleoside triphosphate hydrolases"/>
    <property type="match status" value="1"/>
</dbReference>
<dbReference type="InterPro" id="IPR022878">
    <property type="entry name" value="V-ATPase_asu"/>
</dbReference>
<dbReference type="NCBIfam" id="NF003220">
    <property type="entry name" value="PRK04192.1"/>
    <property type="match status" value="1"/>
</dbReference>
<dbReference type="InterPro" id="IPR023366">
    <property type="entry name" value="ATP_synth_asu-like_sf"/>
</dbReference>
<feature type="domain" description="ATP synthase A/B type C-terminal" evidence="10">
    <location>
        <begin position="452"/>
        <end position="518"/>
    </location>
</feature>
<dbReference type="GO" id="GO:0005524">
    <property type="term" value="F:ATP binding"/>
    <property type="evidence" value="ECO:0007669"/>
    <property type="project" value="UniProtKB-KW"/>
</dbReference>
<dbReference type="GO" id="GO:0046034">
    <property type="term" value="P:ATP metabolic process"/>
    <property type="evidence" value="ECO:0007669"/>
    <property type="project" value="InterPro"/>
</dbReference>
<evidence type="ECO:0000256" key="5">
    <source>
        <dbReference type="ARBA" id="ARBA00022967"/>
    </source>
</evidence>
<dbReference type="Gene3D" id="2.40.30.20">
    <property type="match status" value="1"/>
</dbReference>
<keyword evidence="5" id="KW-1278">Translocase</keyword>
<dbReference type="GO" id="GO:0046961">
    <property type="term" value="F:proton-transporting ATPase activity, rotational mechanism"/>
    <property type="evidence" value="ECO:0007669"/>
    <property type="project" value="InterPro"/>
</dbReference>
<proteinExistence type="inferred from homology"/>
<dbReference type="PANTHER" id="PTHR43607:SF1">
    <property type="entry name" value="H(+)-TRANSPORTING TWO-SECTOR ATPASE"/>
    <property type="match status" value="1"/>
</dbReference>
<dbReference type="HAMAP" id="MF_00309">
    <property type="entry name" value="ATP_synth_A_arch"/>
    <property type="match status" value="1"/>
</dbReference>
<comment type="similarity">
    <text evidence="1">Belongs to the ATPase alpha/beta chains family.</text>
</comment>
<comment type="caution">
    <text evidence="11">The sequence shown here is derived from an EMBL/GenBank/DDBJ whole genome shotgun (WGS) entry which is preliminary data.</text>
</comment>
<dbReference type="AlphaFoldDB" id="A0A644TI44"/>
<evidence type="ECO:0000313" key="11">
    <source>
        <dbReference type="EMBL" id="MPL66399.1"/>
    </source>
</evidence>
<evidence type="ECO:0000256" key="4">
    <source>
        <dbReference type="ARBA" id="ARBA00022840"/>
    </source>
</evidence>
<dbReference type="InterPro" id="IPR031686">
    <property type="entry name" value="ATP-synth_a_Xtn"/>
</dbReference>
<dbReference type="Pfam" id="PF00006">
    <property type="entry name" value="ATP-synt_ab"/>
    <property type="match status" value="1"/>
</dbReference>
<dbReference type="EMBL" id="VSSQ01000032">
    <property type="protein sequence ID" value="MPL66399.1"/>
    <property type="molecule type" value="Genomic_DNA"/>
</dbReference>
<feature type="domain" description="ATPase F1/V1/A1 complex alpha/beta subunit N-terminal" evidence="8">
    <location>
        <begin position="8"/>
        <end position="70"/>
    </location>
</feature>
<dbReference type="InterPro" id="IPR055190">
    <property type="entry name" value="ATP-synt_VA_C"/>
</dbReference>
<protein>
    <submittedName>
        <fullName evidence="11">V-type ATP synthase alpha chain</fullName>
    </submittedName>
</protein>
<dbReference type="InterPro" id="IPR024034">
    <property type="entry name" value="ATPase_F1/V1_b/a_C"/>
</dbReference>
<evidence type="ECO:0000256" key="3">
    <source>
        <dbReference type="ARBA" id="ARBA00022741"/>
    </source>
</evidence>
<sequence length="589" mass="65294">MSQKSGRVVAVNGNMVSIGFQGNVAMNEVVYVLSKGKRLKSEIIRVKGSEAQAQVYEITKGIRIGDEVEFSEEMLSVELGPGLLGQIYDGLQNPLPEIAEQKGFFLESGVYLRALSRSKRWSFSPQAKPGDILRRGDCIGSVPELHFTHKIMLPFDFFGEWTLADIVPAGEYGVEDAIAHVRDQRGVERELRMMFSWPVKRAVDCYVERLKPKQPMVTKTRIIDTFFPVAKGGTYCIPGPFGAGKTVLQQVTSRNADVDIVILAACGERAGEVVETLKEFPQISDPRTGRSLMERTIIICNTSSMPVASREASVYTAVTIAEYYRQMGLDVLLLADSTSRWAQAMREMSGRLEEIPGEEAFPAYLESVIAAFYERAGIVRLADGSYGSVTIGGTVSPAGGNFEEPVTQATLKVVGAFHGLSRERSDARKYPAIHPLDSWSKYPGIMPKEVVAYAHSFLERSSEVEAMMKVVGEEGTSLEDYILYLKGEFLDAVYLQQNSFDPVDASVSPERQKTMFHLVLEILGADLALKDKDDARGWFYELRQSFLDLNGAAEDGDLHQSSLKTIRETLAARNPRYGSEAKNMLLRLE</sequence>
<name>A0A644TI44_9ZZZZ</name>
<dbReference type="InterPro" id="IPR020003">
    <property type="entry name" value="ATPase_a/bsu_AS"/>
</dbReference>
<dbReference type="CDD" id="cd01426">
    <property type="entry name" value="ATP-synt_F1_V1_A1_AB_FliI_N"/>
    <property type="match status" value="1"/>
</dbReference>
<accession>A0A644TI44</accession>
<dbReference type="InterPro" id="IPR004100">
    <property type="entry name" value="ATPase_F1/V1/A1_a/bsu_N"/>
</dbReference>
<evidence type="ECO:0000259" key="7">
    <source>
        <dbReference type="Pfam" id="PF00006"/>
    </source>
</evidence>
<dbReference type="Pfam" id="PF22919">
    <property type="entry name" value="ATP-synt_VA_C"/>
    <property type="match status" value="1"/>
</dbReference>
<keyword evidence="4" id="KW-0067">ATP-binding</keyword>